<keyword evidence="1" id="KW-0547">Nucleotide-binding</keyword>
<dbReference type="CDD" id="cd03221">
    <property type="entry name" value="ABCF_EF-3"/>
    <property type="match status" value="2"/>
</dbReference>
<feature type="domain" description="ABC transporter" evidence="5">
    <location>
        <begin position="304"/>
        <end position="527"/>
    </location>
</feature>
<dbReference type="InterPro" id="IPR037118">
    <property type="entry name" value="Val-tRNA_synth_C_sf"/>
</dbReference>
<dbReference type="InterPro" id="IPR003593">
    <property type="entry name" value="AAA+_ATPase"/>
</dbReference>
<sequence>MAAAPILSWENLSLHQGSGWLFRDLDLAIAPRDRLALIGRNGAGKTTMLKLIAGEIEADKGTRSIQPGTKIVMLEQDPFFTGYATLMDFALHGPDAPPRHEVEAIAGQLGIDMARPADSASGGERRRAALARALASDPDLLLLDEPTNHLDLAAIDWLEDWLGRYRGAFVAISHDRTFLERLTRATLWLDRGSIRRKDIGFGGYEAWMEQIYAEEARAADKLDAKLKIEAHWLERGVTARRKRNQGRLEKLWEMRATRAAMLGPQGAAKLKLASDDVKTKAVIVADKVSKAFPHTPFASSAVETLRNGVSTSLDTNGGGKRLIIKDFSLRITRGDRIGLVGANGSGKTTLLRLLTGELAPDSGTVTLAKTLHGVMIDQQRSLLSPEKRVRDVLAEGGDWLDVRGVRKHIQGYLKDFLFDPGLVDARVGTLSGGEQSRLLLAREFARKSNLLVLDEPTNDLDLETLDLLQEVIADYDGTVLIVSHDRDFLDRTVTVTLGLDGSGKVDIVAGGYADWEKQRAARSVKSPGAVRVERSRDTEALAPPPPPKKAKLSYKDQRDYDLLPARIEDIAAQIARDEAALHDPALYTRDPAKFAALTKAIEAARAEKDAAEERWLELAEMVEG</sequence>
<feature type="domain" description="ABC transporter" evidence="5">
    <location>
        <begin position="7"/>
        <end position="216"/>
    </location>
</feature>
<name>A0ABV6PLV0_9SPHN</name>
<organism evidence="6 7">
    <name type="scientific">Novosphingobium aquiterrae</name>
    <dbReference type="NCBI Taxonomy" id="624388"/>
    <lineage>
        <taxon>Bacteria</taxon>
        <taxon>Pseudomonadati</taxon>
        <taxon>Pseudomonadota</taxon>
        <taxon>Alphaproteobacteria</taxon>
        <taxon>Sphingomonadales</taxon>
        <taxon>Sphingomonadaceae</taxon>
        <taxon>Novosphingobium</taxon>
    </lineage>
</organism>
<dbReference type="InterPro" id="IPR017871">
    <property type="entry name" value="ABC_transporter-like_CS"/>
</dbReference>
<dbReference type="Pfam" id="PF16326">
    <property type="entry name" value="ABC_tran_CTD"/>
    <property type="match status" value="1"/>
</dbReference>
<evidence type="ECO:0000256" key="1">
    <source>
        <dbReference type="ARBA" id="ARBA00022741"/>
    </source>
</evidence>
<dbReference type="SMART" id="SM00382">
    <property type="entry name" value="AAA"/>
    <property type="match status" value="2"/>
</dbReference>
<keyword evidence="2 6" id="KW-0067">ATP-binding</keyword>
<keyword evidence="7" id="KW-1185">Reference proteome</keyword>
<dbReference type="GO" id="GO:0005524">
    <property type="term" value="F:ATP binding"/>
    <property type="evidence" value="ECO:0007669"/>
    <property type="project" value="UniProtKB-KW"/>
</dbReference>
<gene>
    <name evidence="6" type="ORF">ACFFF7_15495</name>
</gene>
<dbReference type="EMBL" id="JBHLTL010000011">
    <property type="protein sequence ID" value="MFC0590812.1"/>
    <property type="molecule type" value="Genomic_DNA"/>
</dbReference>
<dbReference type="Pfam" id="PF00005">
    <property type="entry name" value="ABC_tran"/>
    <property type="match status" value="2"/>
</dbReference>
<feature type="region of interest" description="Disordered" evidence="4">
    <location>
        <begin position="526"/>
        <end position="552"/>
    </location>
</feature>
<dbReference type="Proteomes" id="UP001589943">
    <property type="component" value="Unassembled WGS sequence"/>
</dbReference>
<dbReference type="PANTHER" id="PTHR42855">
    <property type="entry name" value="ABC TRANSPORTER ATP-BINDING SUBUNIT"/>
    <property type="match status" value="1"/>
</dbReference>
<dbReference type="PROSITE" id="PS50893">
    <property type="entry name" value="ABC_TRANSPORTER_2"/>
    <property type="match status" value="2"/>
</dbReference>
<dbReference type="InterPro" id="IPR032524">
    <property type="entry name" value="ABC_tran_C"/>
</dbReference>
<evidence type="ECO:0000259" key="5">
    <source>
        <dbReference type="PROSITE" id="PS50893"/>
    </source>
</evidence>
<dbReference type="Gene3D" id="1.10.287.380">
    <property type="entry name" value="Valyl-tRNA synthetase, C-terminal domain"/>
    <property type="match status" value="1"/>
</dbReference>
<dbReference type="PROSITE" id="PS00211">
    <property type="entry name" value="ABC_TRANSPORTER_1"/>
    <property type="match status" value="1"/>
</dbReference>
<reference evidence="6 7" key="1">
    <citation type="submission" date="2024-09" db="EMBL/GenBank/DDBJ databases">
        <authorList>
            <person name="Sun Q."/>
            <person name="Mori K."/>
        </authorList>
    </citation>
    <scope>NUCLEOTIDE SEQUENCE [LARGE SCALE GENOMIC DNA]</scope>
    <source>
        <strain evidence="6 7">NCAIM B.02537</strain>
    </source>
</reference>
<protein>
    <submittedName>
        <fullName evidence="6">ABC-F family ATP-binding cassette domain-containing protein</fullName>
    </submittedName>
</protein>
<evidence type="ECO:0000256" key="2">
    <source>
        <dbReference type="ARBA" id="ARBA00022840"/>
    </source>
</evidence>
<dbReference type="SUPFAM" id="SSF52540">
    <property type="entry name" value="P-loop containing nucleoside triphosphate hydrolases"/>
    <property type="match status" value="2"/>
</dbReference>
<dbReference type="PANTHER" id="PTHR42855:SF1">
    <property type="entry name" value="ABC TRANSPORTER DOMAIN-CONTAINING PROTEIN"/>
    <property type="match status" value="1"/>
</dbReference>
<dbReference type="InterPro" id="IPR051309">
    <property type="entry name" value="ABCF_ATPase"/>
</dbReference>
<dbReference type="Gene3D" id="3.40.50.300">
    <property type="entry name" value="P-loop containing nucleotide triphosphate hydrolases"/>
    <property type="match status" value="2"/>
</dbReference>
<evidence type="ECO:0000256" key="4">
    <source>
        <dbReference type="SAM" id="MobiDB-lite"/>
    </source>
</evidence>
<keyword evidence="3" id="KW-0175">Coiled coil</keyword>
<accession>A0ABV6PLV0</accession>
<proteinExistence type="predicted"/>
<evidence type="ECO:0000313" key="7">
    <source>
        <dbReference type="Proteomes" id="UP001589943"/>
    </source>
</evidence>
<dbReference type="InterPro" id="IPR003439">
    <property type="entry name" value="ABC_transporter-like_ATP-bd"/>
</dbReference>
<feature type="coiled-coil region" evidence="3">
    <location>
        <begin position="594"/>
        <end position="621"/>
    </location>
</feature>
<comment type="caution">
    <text evidence="6">The sequence shown here is derived from an EMBL/GenBank/DDBJ whole genome shotgun (WGS) entry which is preliminary data.</text>
</comment>
<evidence type="ECO:0000256" key="3">
    <source>
        <dbReference type="SAM" id="Coils"/>
    </source>
</evidence>
<evidence type="ECO:0000313" key="6">
    <source>
        <dbReference type="EMBL" id="MFC0590812.1"/>
    </source>
</evidence>
<dbReference type="RefSeq" id="WP_379482241.1">
    <property type="nucleotide sequence ID" value="NZ_JBHLTL010000011.1"/>
</dbReference>
<dbReference type="InterPro" id="IPR027417">
    <property type="entry name" value="P-loop_NTPase"/>
</dbReference>